<evidence type="ECO:0000256" key="1">
    <source>
        <dbReference type="ARBA" id="ARBA00023157"/>
    </source>
</evidence>
<evidence type="ECO:0000313" key="3">
    <source>
        <dbReference type="Proteomes" id="UP001489509"/>
    </source>
</evidence>
<name>A0ABV1DZC1_9FIRM</name>
<dbReference type="RefSeq" id="WP_349218951.1">
    <property type="nucleotide sequence ID" value="NZ_JBBMFD010000007.1"/>
</dbReference>
<dbReference type="PANTHER" id="PTHR31736">
    <property type="match status" value="1"/>
</dbReference>
<dbReference type="EMBL" id="JBBMFD010000007">
    <property type="protein sequence ID" value="MEQ2440407.1"/>
    <property type="molecule type" value="Genomic_DNA"/>
</dbReference>
<proteinExistence type="predicted"/>
<dbReference type="Gene3D" id="2.160.20.10">
    <property type="entry name" value="Single-stranded right-handed beta-helix, Pectin lyase-like"/>
    <property type="match status" value="2"/>
</dbReference>
<reference evidence="2 3" key="1">
    <citation type="submission" date="2024-03" db="EMBL/GenBank/DDBJ databases">
        <title>Human intestinal bacterial collection.</title>
        <authorList>
            <person name="Pauvert C."/>
            <person name="Hitch T.C.A."/>
            <person name="Clavel T."/>
        </authorList>
    </citation>
    <scope>NUCLEOTIDE SEQUENCE [LARGE SCALE GENOMIC DNA]</scope>
    <source>
        <strain evidence="2 3">CLA-JM-H44</strain>
    </source>
</reference>
<organism evidence="2 3">
    <name type="scientific">Solibaculum intestinale</name>
    <dbReference type="NCBI Taxonomy" id="3133165"/>
    <lineage>
        <taxon>Bacteria</taxon>
        <taxon>Bacillati</taxon>
        <taxon>Bacillota</taxon>
        <taxon>Clostridia</taxon>
        <taxon>Eubacteriales</taxon>
        <taxon>Oscillospiraceae</taxon>
        <taxon>Solibaculum</taxon>
    </lineage>
</organism>
<evidence type="ECO:0000313" key="2">
    <source>
        <dbReference type="EMBL" id="MEQ2440407.1"/>
    </source>
</evidence>
<keyword evidence="1" id="KW-1015">Disulfide bond</keyword>
<dbReference type="PANTHER" id="PTHR31736:SF19">
    <property type="entry name" value="PECTIN LYASE SUPERFAMILY PROTEIN-RELATED"/>
    <property type="match status" value="1"/>
</dbReference>
<comment type="caution">
    <text evidence="2">The sequence shown here is derived from an EMBL/GenBank/DDBJ whole genome shotgun (WGS) entry which is preliminary data.</text>
</comment>
<keyword evidence="3" id="KW-1185">Reference proteome</keyword>
<dbReference type="Proteomes" id="UP001489509">
    <property type="component" value="Unassembled WGS sequence"/>
</dbReference>
<sequence>MQTVQTSSRCKWRTLVAWLAAIALLVMQQVPVFAQSPAGVVSPSITVRDFGAKLDGVTDDSAALQAYFAAVGPTGTMVIPEGGVLYLENPVTLDLQGDMGFTFECRSPIKTSASLQNALTITNGYPSYIDFWVTGGGTLADYSAEAPAGGTTALTLVALRGGEYRIQGENYQGRVVKISKQASGQPKTSMMRISKLRTVKCGQSMYVKADSAFGDFEDIYIEEDVYGPIIEKTHDVGISKAVCYFTGKTGFQFLNVGTSNLSNITCYGKSKSDVENQVEGPGNNIDLFRVLGTAKFTMNRCTYAYGKTGLYVAKDGGERSLNNNYNNITTFGNSEYGVHIVGCLDSLIEVNSDGDEVGLFVEGGTPNQVTANVSNAQKTGLILSDVSNVPVTGTFIDNNQSGAAGQYDIDLRAPGQKVLLHGVTATSEKTQANVNLPAQNQVEVQASTIGSYTNPPRKVEYEGTEAADAERPDPANWEIGDLVRFTDTGDGSGTGAYLLGEEGRWVKVAASPAPSEVPVDTLEPPKIDIIPSSGITQVDTSVSILDYGAKLDGVTDDSDALQAYYNAVGGSGTVYIPAGGVLYLEKGVTFDLGGKSGFVLRCDSPIKAKPGIGNAVSIVNGYPASVNFRLRDGGQTADYTQRDPEGGDQGLYLRGVQGGVYKVTADRYKGRVLRVDKALPGEPETKDLHFAQMETRSSSDKKNRCGQSFWMEEVSGVYIANAWLFWDDFGPVFQKVNDITIVHLENGWDHTGIRFEGCSRVHIAKFALGDETYTTTQIVVTSAPDGTRWKDFYIGTYFSFLVGSAMLVEHSEEDANFIIEGTVFASNDRPMVINDVHGFSIACDTSGNHGDGGKGLRIENSSDGTVKASMPGTLDNLDIVDSRNITVTGTVGGTASVQGVCENIRLESLILKGILTLSEQNGTTLANGSYGGIVGTPHKRNLLGYESADAKTPALDNWEAGDIVRFTDLGDGSGSGYYQKSSETQWTPLWKENVPVAAQTDRNAYQVDDTITVTVTAPQAVERILLQNEAGNFLAVQQTRTEDGIGGASFTLTFSLGSKGDRTLQVYTETNGTRIPATQISFSIGDYAPIPSESEPEAFSVSGPHTGQVNESLTYTIKTNTAVSKVALFNESGAGLAGTSSYVDEGDVRTWTYTIKVGSPGSRSLALKIKGAQNVWLDTLYSVSTTVYK</sequence>
<dbReference type="InterPro" id="IPR011050">
    <property type="entry name" value="Pectin_lyase_fold/virulence"/>
</dbReference>
<gene>
    <name evidence="2" type="ORF">WMO26_06155</name>
</gene>
<protein>
    <recommendedName>
        <fullName evidence="4">Pectate lyase superfamily protein domain-containing protein</fullName>
    </recommendedName>
</protein>
<dbReference type="SUPFAM" id="SSF51126">
    <property type="entry name" value="Pectin lyase-like"/>
    <property type="match status" value="2"/>
</dbReference>
<dbReference type="InterPro" id="IPR012334">
    <property type="entry name" value="Pectin_lyas_fold"/>
</dbReference>
<accession>A0ABV1DZC1</accession>
<evidence type="ECO:0008006" key="4">
    <source>
        <dbReference type="Google" id="ProtNLM"/>
    </source>
</evidence>